<dbReference type="PROSITE" id="PS50069">
    <property type="entry name" value="CULLIN_2"/>
    <property type="match status" value="1"/>
</dbReference>
<dbReference type="GO" id="GO:0010468">
    <property type="term" value="P:regulation of gene expression"/>
    <property type="evidence" value="ECO:0007669"/>
    <property type="project" value="UniProtKB-ARBA"/>
</dbReference>
<evidence type="ECO:0000256" key="4">
    <source>
        <dbReference type="PROSITE-ProRule" id="PRU00330"/>
    </source>
</evidence>
<dbReference type="Pfam" id="PF26557">
    <property type="entry name" value="Cullin_AB"/>
    <property type="match status" value="1"/>
</dbReference>
<sequence length="837" mass="92910">MSSVRRGAKTAKIIRPIAKKTGDNFEGAWTTLSTAIVQIHSKNASSLSFEELYRSAYNLVLNKNGDKLYAGVKDLLVTHLSNTASNAVVPLFPTCSAATGTNSVLTRESLENESNSAAAKMVKDAIAAGLPNGVASFTGGDEFLKLLKSVWDHHVTCMIMVRDILLYMDRVYVPTAKKPFVYDLGLDLFRDVILHNTVHPIREKLIETLMNQILLDREGDVVDKFAIKSMTDMLLSLSNANARVGSGSMSQSTMSIYELDFERPFLATSGAFYTLEAAHLLATCDARGFLLKIENRLLEEEERVKAYLSSSTGPKLRAVLESVLIADKVEELMENSGLVVMLSNNHTQDIARMYRLFSRVESGHATMRKCITAEIQDEGRKINELYGGLAKPTPSSPSGAQGSLAAAASTSPNPIQWVQEMLSIKTRFDGFISSCFDQDKKFVNCVNDALASVVNLNPQSPEYLSLFIDENLKKGGQKGKYEADIDAILDNTITLFRLLVYKDVFERYYKQHLARRLLFGKSLSEDAEKGFIGKLKIECGSAFTQKLEGMFTDMKVSEDVMSSFKALPSSVSNSDQSAIDLNVKVLTTTLWPTFPNHPVTYPPQLQSLLSRFETYYMSARHSGRKLTWQSTLGNMDLRANFPKGRKEINVSLIGSILLLSCFNESDSSESAAAIPFSTIADTTGIPAPELKRALQSLSLGKHKILLKSSKGKDVDENRDTFKFNLSFSSPLAKIKILTISATSTAASASNSEANAEREGAFSKIEDERKHQIEAAIVRTMKSRKRMDHANLVVEVTEQLKSRFMPHPSMIKTRIEGLIERDYLERDAKDRRMYMYLA</sequence>
<dbReference type="InterPro" id="IPR059120">
    <property type="entry name" value="Cullin-like_AB"/>
</dbReference>
<dbReference type="FunFam" id="1.20.1310.10:FF:000001">
    <property type="entry name" value="Cullin 3"/>
    <property type="match status" value="1"/>
</dbReference>
<dbReference type="FunFam" id="1.20.1310.10:FF:000002">
    <property type="entry name" value="cullin-3 isoform X1"/>
    <property type="match status" value="1"/>
</dbReference>
<evidence type="ECO:0000256" key="1">
    <source>
        <dbReference type="ARBA" id="ARBA00006019"/>
    </source>
</evidence>
<dbReference type="Pfam" id="PF10557">
    <property type="entry name" value="Cullin_Nedd8"/>
    <property type="match status" value="1"/>
</dbReference>
<dbReference type="InterPro" id="IPR036388">
    <property type="entry name" value="WH-like_DNA-bd_sf"/>
</dbReference>
<dbReference type="GO" id="GO:0006950">
    <property type="term" value="P:response to stress"/>
    <property type="evidence" value="ECO:0007669"/>
    <property type="project" value="UniProtKB-ARBA"/>
</dbReference>
<dbReference type="GO" id="GO:0080090">
    <property type="term" value="P:regulation of primary metabolic process"/>
    <property type="evidence" value="ECO:0007669"/>
    <property type="project" value="UniProtKB-ARBA"/>
</dbReference>
<dbReference type="InterPro" id="IPR001373">
    <property type="entry name" value="Cullin_N"/>
</dbReference>
<accession>A0A507FK07</accession>
<keyword evidence="8" id="KW-1185">Reference proteome</keyword>
<reference evidence="7 8" key="1">
    <citation type="journal article" date="2019" name="Sci. Rep.">
        <title>Comparative genomics of chytrid fungi reveal insights into the obligate biotrophic and pathogenic lifestyle of Synchytrium endobioticum.</title>
        <authorList>
            <person name="van de Vossenberg B.T.L.H."/>
            <person name="Warris S."/>
            <person name="Nguyen H.D.T."/>
            <person name="van Gent-Pelzer M.P.E."/>
            <person name="Joly D.L."/>
            <person name="van de Geest H.C."/>
            <person name="Bonants P.J.M."/>
            <person name="Smith D.S."/>
            <person name="Levesque C.A."/>
            <person name="van der Lee T.A.J."/>
        </authorList>
    </citation>
    <scope>NUCLEOTIDE SEQUENCE [LARGE SCALE GENOMIC DNA]</scope>
    <source>
        <strain evidence="7 8">CBS 675.73</strain>
    </source>
</reference>
<dbReference type="Gene3D" id="1.10.10.10">
    <property type="entry name" value="Winged helix-like DNA-binding domain superfamily/Winged helix DNA-binding domain"/>
    <property type="match status" value="1"/>
</dbReference>
<dbReference type="GO" id="GO:0043161">
    <property type="term" value="P:proteasome-mediated ubiquitin-dependent protein catabolic process"/>
    <property type="evidence" value="ECO:0007669"/>
    <property type="project" value="UniProtKB-ARBA"/>
</dbReference>
<dbReference type="Gene3D" id="1.20.1310.10">
    <property type="entry name" value="Cullin Repeats"/>
    <property type="match status" value="4"/>
</dbReference>
<keyword evidence="3" id="KW-0832">Ubl conjugation</keyword>
<dbReference type="FunFam" id="1.10.10.10:FF:000091">
    <property type="entry name" value="Cullin 3"/>
    <property type="match status" value="1"/>
</dbReference>
<dbReference type="InterPro" id="IPR019559">
    <property type="entry name" value="Cullin_neddylation_domain"/>
</dbReference>
<comment type="similarity">
    <text evidence="1 4 5">Belongs to the cullin family.</text>
</comment>
<dbReference type="Gene3D" id="3.30.230.130">
    <property type="entry name" value="Cullin, Chain C, Domain 2"/>
    <property type="match status" value="1"/>
</dbReference>
<dbReference type="InterPro" id="IPR036317">
    <property type="entry name" value="Cullin_homology_sf"/>
</dbReference>
<dbReference type="GO" id="GO:0006915">
    <property type="term" value="P:apoptotic process"/>
    <property type="evidence" value="ECO:0007669"/>
    <property type="project" value="UniProtKB-ARBA"/>
</dbReference>
<dbReference type="GO" id="GO:0000278">
    <property type="term" value="P:mitotic cell cycle"/>
    <property type="evidence" value="ECO:0007669"/>
    <property type="project" value="UniProtKB-ARBA"/>
</dbReference>
<dbReference type="Pfam" id="PF00888">
    <property type="entry name" value="Cullin"/>
    <property type="match status" value="1"/>
</dbReference>
<dbReference type="GO" id="GO:0031625">
    <property type="term" value="F:ubiquitin protein ligase binding"/>
    <property type="evidence" value="ECO:0007669"/>
    <property type="project" value="InterPro"/>
</dbReference>
<evidence type="ECO:0000256" key="2">
    <source>
        <dbReference type="ARBA" id="ARBA00022499"/>
    </source>
</evidence>
<dbReference type="SMART" id="SM00884">
    <property type="entry name" value="Cullin_Nedd8"/>
    <property type="match status" value="1"/>
</dbReference>
<dbReference type="SUPFAM" id="SSF75632">
    <property type="entry name" value="Cullin homology domain"/>
    <property type="match status" value="1"/>
</dbReference>
<dbReference type="InterPro" id="IPR016158">
    <property type="entry name" value="Cullin_homology"/>
</dbReference>
<dbReference type="AlphaFoldDB" id="A0A507FK07"/>
<gene>
    <name evidence="7" type="ORF">CcCBS67573_g02110</name>
</gene>
<evidence type="ECO:0000256" key="5">
    <source>
        <dbReference type="RuleBase" id="RU003829"/>
    </source>
</evidence>
<dbReference type="PROSITE" id="PS01256">
    <property type="entry name" value="CULLIN_1"/>
    <property type="match status" value="1"/>
</dbReference>
<dbReference type="GO" id="GO:0005737">
    <property type="term" value="C:cytoplasm"/>
    <property type="evidence" value="ECO:0007669"/>
    <property type="project" value="UniProtKB-ARBA"/>
</dbReference>
<protein>
    <recommendedName>
        <fullName evidence="6">Cullin family profile domain-containing protein</fullName>
    </recommendedName>
</protein>
<dbReference type="GO" id="GO:0031461">
    <property type="term" value="C:cullin-RING ubiquitin ligase complex"/>
    <property type="evidence" value="ECO:0007669"/>
    <property type="project" value="InterPro"/>
</dbReference>
<name>A0A507FK07_9FUNG</name>
<dbReference type="InterPro" id="IPR036390">
    <property type="entry name" value="WH_DNA-bd_sf"/>
</dbReference>
<dbReference type="InterPro" id="IPR045093">
    <property type="entry name" value="Cullin"/>
</dbReference>
<dbReference type="InterPro" id="IPR016159">
    <property type="entry name" value="Cullin_repeat-like_dom_sf"/>
</dbReference>
<dbReference type="EMBL" id="QEAP01000041">
    <property type="protein sequence ID" value="TPX76644.1"/>
    <property type="molecule type" value="Genomic_DNA"/>
</dbReference>
<comment type="caution">
    <text evidence="7">The sequence shown here is derived from an EMBL/GenBank/DDBJ whole genome shotgun (WGS) entry which is preliminary data.</text>
</comment>
<dbReference type="SUPFAM" id="SSF46785">
    <property type="entry name" value="Winged helix' DNA-binding domain"/>
    <property type="match status" value="1"/>
</dbReference>
<dbReference type="PANTHER" id="PTHR11932">
    <property type="entry name" value="CULLIN"/>
    <property type="match status" value="1"/>
</dbReference>
<feature type="domain" description="Cullin family profile" evidence="6">
    <location>
        <begin position="459"/>
        <end position="698"/>
    </location>
</feature>
<proteinExistence type="inferred from homology"/>
<dbReference type="Proteomes" id="UP000320333">
    <property type="component" value="Unassembled WGS sequence"/>
</dbReference>
<dbReference type="SMART" id="SM00182">
    <property type="entry name" value="CULLIN"/>
    <property type="match status" value="1"/>
</dbReference>
<organism evidence="7 8">
    <name type="scientific">Chytriomyces confervae</name>
    <dbReference type="NCBI Taxonomy" id="246404"/>
    <lineage>
        <taxon>Eukaryota</taxon>
        <taxon>Fungi</taxon>
        <taxon>Fungi incertae sedis</taxon>
        <taxon>Chytridiomycota</taxon>
        <taxon>Chytridiomycota incertae sedis</taxon>
        <taxon>Chytridiomycetes</taxon>
        <taxon>Chytridiales</taxon>
        <taxon>Chytriomycetaceae</taxon>
        <taxon>Chytriomyces</taxon>
    </lineage>
</organism>
<keyword evidence="2" id="KW-1017">Isopeptide bond</keyword>
<evidence type="ECO:0000313" key="8">
    <source>
        <dbReference type="Proteomes" id="UP000320333"/>
    </source>
</evidence>
<dbReference type="GO" id="GO:0007165">
    <property type="term" value="P:signal transduction"/>
    <property type="evidence" value="ECO:0007669"/>
    <property type="project" value="UniProtKB-ARBA"/>
</dbReference>
<dbReference type="InterPro" id="IPR016157">
    <property type="entry name" value="Cullin_CS"/>
</dbReference>
<evidence type="ECO:0000313" key="7">
    <source>
        <dbReference type="EMBL" id="TPX76644.1"/>
    </source>
</evidence>
<evidence type="ECO:0000256" key="3">
    <source>
        <dbReference type="ARBA" id="ARBA00022843"/>
    </source>
</evidence>
<dbReference type="SUPFAM" id="SSF74788">
    <property type="entry name" value="Cullin repeat-like"/>
    <property type="match status" value="1"/>
</dbReference>
<evidence type="ECO:0000259" key="6">
    <source>
        <dbReference type="PROSITE" id="PS50069"/>
    </source>
</evidence>
<dbReference type="OrthoDB" id="27073at2759"/>
<dbReference type="STRING" id="246404.A0A507FK07"/>